<dbReference type="Proteomes" id="UP000266005">
    <property type="component" value="Unassembled WGS sequence"/>
</dbReference>
<evidence type="ECO:0000313" key="3">
    <source>
        <dbReference type="Proteomes" id="UP000266005"/>
    </source>
</evidence>
<sequence>MIKSLNIAFFSFAFALVANSASAQAFSASLAMHTDNGTKVTATPESTPKKVEIEKAQAVSIFTESVSSKSMSDELTVWVQHELAQPKQKAKRRR</sequence>
<name>A0A399S640_9BACT</name>
<accession>A0A399S640</accession>
<gene>
    <name evidence="2" type="ORF">D1627_12195</name>
</gene>
<feature type="chain" id="PRO_5017301992" evidence="1">
    <location>
        <begin position="24"/>
        <end position="94"/>
    </location>
</feature>
<keyword evidence="3" id="KW-1185">Reference proteome</keyword>
<proteinExistence type="predicted"/>
<reference evidence="3" key="1">
    <citation type="submission" date="2018-08" db="EMBL/GenBank/DDBJ databases">
        <title>Mucilaginibacter sp. MYSH2.</title>
        <authorList>
            <person name="Seo T."/>
        </authorList>
    </citation>
    <scope>NUCLEOTIDE SEQUENCE [LARGE SCALE GENOMIC DNA]</scope>
    <source>
        <strain evidence="3">KIRAN</strain>
    </source>
</reference>
<organism evidence="2 3">
    <name type="scientific">Pontibacter oryzae</name>
    <dbReference type="NCBI Taxonomy" id="2304593"/>
    <lineage>
        <taxon>Bacteria</taxon>
        <taxon>Pseudomonadati</taxon>
        <taxon>Bacteroidota</taxon>
        <taxon>Cytophagia</taxon>
        <taxon>Cytophagales</taxon>
        <taxon>Hymenobacteraceae</taxon>
        <taxon>Pontibacter</taxon>
    </lineage>
</organism>
<keyword evidence="1" id="KW-0732">Signal</keyword>
<dbReference type="AlphaFoldDB" id="A0A399S640"/>
<protein>
    <submittedName>
        <fullName evidence="2">Uncharacterized protein</fullName>
    </submittedName>
</protein>
<dbReference type="EMBL" id="QWGE01000003">
    <property type="protein sequence ID" value="RIJ37843.1"/>
    <property type="molecule type" value="Genomic_DNA"/>
</dbReference>
<comment type="caution">
    <text evidence="2">The sequence shown here is derived from an EMBL/GenBank/DDBJ whole genome shotgun (WGS) entry which is preliminary data.</text>
</comment>
<feature type="signal peptide" evidence="1">
    <location>
        <begin position="1"/>
        <end position="23"/>
    </location>
</feature>
<evidence type="ECO:0000256" key="1">
    <source>
        <dbReference type="SAM" id="SignalP"/>
    </source>
</evidence>
<evidence type="ECO:0000313" key="2">
    <source>
        <dbReference type="EMBL" id="RIJ37843.1"/>
    </source>
</evidence>